<keyword evidence="3" id="KW-1185">Reference proteome</keyword>
<reference evidence="2 3" key="1">
    <citation type="submission" date="2018-08" db="EMBL/GenBank/DDBJ databases">
        <title>Murine metabolic-syndrome-specific gut microbial biobank.</title>
        <authorList>
            <person name="Liu C."/>
        </authorList>
    </citation>
    <scope>NUCLEOTIDE SEQUENCE [LARGE SCALE GENOMIC DNA]</scope>
    <source>
        <strain evidence="2 3">28</strain>
    </source>
</reference>
<keyword evidence="1" id="KW-0472">Membrane</keyword>
<dbReference type="EMBL" id="QXWK01000026">
    <property type="protein sequence ID" value="NBH62534.1"/>
    <property type="molecule type" value="Genomic_DNA"/>
</dbReference>
<dbReference type="PANTHER" id="PTHR37814">
    <property type="entry name" value="CONSERVED MEMBRANE PROTEIN"/>
    <property type="match status" value="1"/>
</dbReference>
<proteinExistence type="predicted"/>
<feature type="transmembrane region" description="Helical" evidence="1">
    <location>
        <begin position="174"/>
        <end position="198"/>
    </location>
</feature>
<feature type="transmembrane region" description="Helical" evidence="1">
    <location>
        <begin position="334"/>
        <end position="352"/>
    </location>
</feature>
<evidence type="ECO:0000313" key="3">
    <source>
        <dbReference type="Proteomes" id="UP000446866"/>
    </source>
</evidence>
<accession>A0A845QM82</accession>
<dbReference type="PANTHER" id="PTHR37814:SF1">
    <property type="entry name" value="MEMBRANE PROTEIN"/>
    <property type="match status" value="1"/>
</dbReference>
<feature type="transmembrane region" description="Helical" evidence="1">
    <location>
        <begin position="146"/>
        <end position="167"/>
    </location>
</feature>
<dbReference type="AlphaFoldDB" id="A0A845QM82"/>
<keyword evidence="1" id="KW-1133">Transmembrane helix</keyword>
<feature type="transmembrane region" description="Helical" evidence="1">
    <location>
        <begin position="64"/>
        <end position="85"/>
    </location>
</feature>
<evidence type="ECO:0008006" key="4">
    <source>
        <dbReference type="Google" id="ProtNLM"/>
    </source>
</evidence>
<name>A0A845QM82_9FIRM</name>
<evidence type="ECO:0000256" key="1">
    <source>
        <dbReference type="SAM" id="Phobius"/>
    </source>
</evidence>
<gene>
    <name evidence="2" type="ORF">D0435_12825</name>
</gene>
<keyword evidence="1" id="KW-0812">Transmembrane</keyword>
<organism evidence="2 3">
    <name type="scientific">Anaerotruncus colihominis</name>
    <dbReference type="NCBI Taxonomy" id="169435"/>
    <lineage>
        <taxon>Bacteria</taxon>
        <taxon>Bacillati</taxon>
        <taxon>Bacillota</taxon>
        <taxon>Clostridia</taxon>
        <taxon>Eubacteriales</taxon>
        <taxon>Oscillospiraceae</taxon>
        <taxon>Anaerotruncus</taxon>
    </lineage>
</organism>
<sequence length="389" mass="41983">MDRLKAEAFGLFFSLSAYSGRKYKGGFALKEKISIIRVMKYAGAYIAFEIGSGFATGQEILQFYTSYGTMGLAGAIVSMILFSWAGGSLMKIGHRVGEKAAEKPYQLFCGKILGTFYEYFVLFYLFAVLAVMISGAGASLSEYCGVSYYVGGLIMALLVFGAFAFGLDKLIDIVGLMGPLIIGFSVFIAICTITANFGDLMAGNVDVEFLQNARPAQNWWFSGILYVAYNTVSSVAFLMALGRDAKSEREAAAGGIAGGVLLMITVIFMNLALTSRLDLAESSIVPSLKLAENVSSAAGTVFVCIMICGIFSTAAPVLWSICNGLARPKSKASLIIAFLVSADSFILGQLPFDKLVAFIYPFTGYLGIILLFCVFRWQIGHRKNTVQRN</sequence>
<feature type="transmembrane region" description="Helical" evidence="1">
    <location>
        <begin position="294"/>
        <end position="322"/>
    </location>
</feature>
<feature type="transmembrane region" description="Helical" evidence="1">
    <location>
        <begin position="218"/>
        <end position="241"/>
    </location>
</feature>
<feature type="transmembrane region" description="Helical" evidence="1">
    <location>
        <begin position="358"/>
        <end position="379"/>
    </location>
</feature>
<evidence type="ECO:0000313" key="2">
    <source>
        <dbReference type="EMBL" id="NBH62534.1"/>
    </source>
</evidence>
<dbReference type="Proteomes" id="UP000446866">
    <property type="component" value="Unassembled WGS sequence"/>
</dbReference>
<feature type="transmembrane region" description="Helical" evidence="1">
    <location>
        <begin position="253"/>
        <end position="274"/>
    </location>
</feature>
<feature type="transmembrane region" description="Helical" evidence="1">
    <location>
        <begin position="121"/>
        <end position="140"/>
    </location>
</feature>
<dbReference type="InterPro" id="IPR038728">
    <property type="entry name" value="YkvI-like"/>
</dbReference>
<protein>
    <recommendedName>
        <fullName evidence="4">Branched-chain amino acid transport system carrier protein</fullName>
    </recommendedName>
</protein>
<comment type="caution">
    <text evidence="2">The sequence shown here is derived from an EMBL/GenBank/DDBJ whole genome shotgun (WGS) entry which is preliminary data.</text>
</comment>